<evidence type="ECO:0000256" key="1">
    <source>
        <dbReference type="ARBA" id="ARBA00022679"/>
    </source>
</evidence>
<reference evidence="4 5" key="1">
    <citation type="journal article" date="2015" name="Nat. Commun.">
        <title>Genomic and transcriptomic evidence for scavenging of diverse organic compounds by widespread deep-sea archaea.</title>
        <authorList>
            <person name="Li M."/>
            <person name="Baker B.J."/>
            <person name="Anantharaman K."/>
            <person name="Jain S."/>
            <person name="Breier J.A."/>
            <person name="Dick G.J."/>
        </authorList>
    </citation>
    <scope>NUCLEOTIDE SEQUENCE [LARGE SCALE GENOMIC DNA]</scope>
    <source>
        <strain evidence="4">Cayman_51_deep</strain>
    </source>
</reference>
<dbReference type="InterPro" id="IPR000863">
    <property type="entry name" value="Sulfotransferase_dom"/>
</dbReference>
<name>A0A2V3HP13_9ARCH</name>
<organism evidence="4 5">
    <name type="scientific">Candidatus Thalassarchaeum betae</name>
    <dbReference type="NCBI Taxonomy" id="2599289"/>
    <lineage>
        <taxon>Archaea</taxon>
        <taxon>Methanobacteriati</taxon>
        <taxon>Thermoplasmatota</taxon>
        <taxon>Candidatus Poseidoniia</taxon>
        <taxon>Candidatus Poseidoniales</taxon>
        <taxon>Candidatus Thalassarchaeaceae</taxon>
        <taxon>Candidatus Thalassarchaeum</taxon>
    </lineage>
</organism>
<dbReference type="InterPro" id="IPR027417">
    <property type="entry name" value="P-loop_NTPase"/>
</dbReference>
<dbReference type="GO" id="GO:0008146">
    <property type="term" value="F:sulfotransferase activity"/>
    <property type="evidence" value="ECO:0007669"/>
    <property type="project" value="InterPro"/>
</dbReference>
<dbReference type="Proteomes" id="UP000248161">
    <property type="component" value="Unassembled WGS sequence"/>
</dbReference>
<evidence type="ECO:0000313" key="5">
    <source>
        <dbReference type="Proteomes" id="UP000248161"/>
    </source>
</evidence>
<protein>
    <recommendedName>
        <fullName evidence="3">Sulfotransferase domain-containing protein</fullName>
    </recommendedName>
</protein>
<sequence length="296" mass="32967">MSMSEVGAFVVGVPKAGTTWLTNVLSQHPGVVLSNPKEPNVVASHRGTFGRTGDEPDWSRYDDCFSGDGLRIDASVHAFACPLAPERIARRMPSAPMVLCLREPVSRAVSHWKMIRDTEEDFRNGADWSDFEVAWSDSRLCDDSFYGAAMQRWLEHFPLASFLIIDSQRMRSEPNAVLSEVEEFLGLDSNQYDLDPAKHANRASDRRPLTGVGRLVRAGFSLVPGFVKGPIVSRLQARDINIYAAPVMSRKAASYSAGQEHYAVCGEGLCEDLRLFESLTGFATEHWIDRIETSRR</sequence>
<dbReference type="Pfam" id="PF00685">
    <property type="entry name" value="Sulfotransfer_1"/>
    <property type="match status" value="1"/>
</dbReference>
<feature type="domain" description="Sulfotransferase" evidence="3">
    <location>
        <begin position="9"/>
        <end position="196"/>
    </location>
</feature>
<evidence type="ECO:0000256" key="2">
    <source>
        <dbReference type="ARBA" id="ARBA00023180"/>
    </source>
</evidence>
<dbReference type="PANTHER" id="PTHR10605">
    <property type="entry name" value="HEPARAN SULFATE SULFOTRANSFERASE"/>
    <property type="match status" value="1"/>
</dbReference>
<gene>
    <name evidence="4" type="ORF">CXX69_06400</name>
</gene>
<proteinExistence type="predicted"/>
<dbReference type="EMBL" id="PSPG01000016">
    <property type="protein sequence ID" value="PXF20874.1"/>
    <property type="molecule type" value="Genomic_DNA"/>
</dbReference>
<evidence type="ECO:0000313" key="4">
    <source>
        <dbReference type="EMBL" id="PXF20874.1"/>
    </source>
</evidence>
<comment type="caution">
    <text evidence="4">The sequence shown here is derived from an EMBL/GenBank/DDBJ whole genome shotgun (WGS) entry which is preliminary data.</text>
</comment>
<dbReference type="SUPFAM" id="SSF52540">
    <property type="entry name" value="P-loop containing nucleoside triphosphate hydrolases"/>
    <property type="match status" value="1"/>
</dbReference>
<dbReference type="Gene3D" id="3.40.50.300">
    <property type="entry name" value="P-loop containing nucleotide triphosphate hydrolases"/>
    <property type="match status" value="1"/>
</dbReference>
<keyword evidence="1" id="KW-0808">Transferase</keyword>
<evidence type="ECO:0000259" key="3">
    <source>
        <dbReference type="Pfam" id="PF00685"/>
    </source>
</evidence>
<keyword evidence="2" id="KW-0325">Glycoprotein</keyword>
<dbReference type="InterPro" id="IPR037359">
    <property type="entry name" value="NST/OST"/>
</dbReference>
<dbReference type="PANTHER" id="PTHR10605:SF56">
    <property type="entry name" value="BIFUNCTIONAL HEPARAN SULFATE N-DEACETYLASE_N-SULFOTRANSFERASE"/>
    <property type="match status" value="1"/>
</dbReference>
<dbReference type="AlphaFoldDB" id="A0A2V3HP13"/>
<accession>A0A2V3HP13</accession>